<name>A0A8H3UYK9_VENIN</name>
<comment type="caution">
    <text evidence="1">The sequence shown here is derived from an EMBL/GenBank/DDBJ whole genome shotgun (WGS) entry which is preliminary data.</text>
</comment>
<evidence type="ECO:0000313" key="3">
    <source>
        <dbReference type="EMBL" id="KAE9981047.1"/>
    </source>
</evidence>
<dbReference type="AlphaFoldDB" id="A0A8H3UYK9"/>
<protein>
    <submittedName>
        <fullName evidence="1">Uncharacterized protein</fullName>
    </submittedName>
</protein>
<evidence type="ECO:0000313" key="4">
    <source>
        <dbReference type="Proteomes" id="UP000447873"/>
    </source>
</evidence>
<dbReference type="EMBL" id="WNWS01000147">
    <property type="protein sequence ID" value="KAE9977781.1"/>
    <property type="molecule type" value="Genomic_DNA"/>
</dbReference>
<keyword evidence="5" id="KW-1185">Reference proteome</keyword>
<evidence type="ECO:0000313" key="2">
    <source>
        <dbReference type="EMBL" id="KAE9979916.1"/>
    </source>
</evidence>
<reference evidence="1 4" key="1">
    <citation type="submission" date="2018-12" db="EMBL/GenBank/DDBJ databases">
        <title>Venturia inaequalis Genome Resource.</title>
        <authorList>
            <person name="Lichtner F.J."/>
        </authorList>
    </citation>
    <scope>NUCLEOTIDE SEQUENCE [LARGE SCALE GENOMIC DNA]</scope>
    <source>
        <strain evidence="1 4">120213</strain>
        <strain evidence="2">Bline_iso_100314</strain>
        <strain evidence="3 5">DMI_063113</strain>
    </source>
</reference>
<dbReference type="EMBL" id="WNWR01000372">
    <property type="protein sequence ID" value="KAE9981047.1"/>
    <property type="molecule type" value="Genomic_DNA"/>
</dbReference>
<accession>A0A8H3UYK9</accession>
<dbReference type="Proteomes" id="UP000433883">
    <property type="component" value="Unassembled WGS sequence"/>
</dbReference>
<gene>
    <name evidence="2" type="ORF">BLS_009337</name>
    <name evidence="3" type="ORF">EG327_006364</name>
    <name evidence="1" type="ORF">EG328_001814</name>
</gene>
<sequence length="121" mass="13460">MTAILSPPTYHIAQIKVNYSVVTEFKASKMDVVAQRYPHPNDPGMLIYQVLVLVEAGQAMNADRFRGTELMGIVDSATYYRAVLGKSEGNFETVEEALVNLMDRSADEVHKHFVETRVGGL</sequence>
<evidence type="ECO:0000313" key="1">
    <source>
        <dbReference type="EMBL" id="KAE9977781.1"/>
    </source>
</evidence>
<dbReference type="EMBL" id="WNWQ01000085">
    <property type="protein sequence ID" value="KAE9979916.1"/>
    <property type="molecule type" value="Genomic_DNA"/>
</dbReference>
<evidence type="ECO:0000313" key="5">
    <source>
        <dbReference type="Proteomes" id="UP000490939"/>
    </source>
</evidence>
<organism evidence="1 4">
    <name type="scientific">Venturia inaequalis</name>
    <name type="common">Apple scab fungus</name>
    <dbReference type="NCBI Taxonomy" id="5025"/>
    <lineage>
        <taxon>Eukaryota</taxon>
        <taxon>Fungi</taxon>
        <taxon>Dikarya</taxon>
        <taxon>Ascomycota</taxon>
        <taxon>Pezizomycotina</taxon>
        <taxon>Dothideomycetes</taxon>
        <taxon>Pleosporomycetidae</taxon>
        <taxon>Venturiales</taxon>
        <taxon>Venturiaceae</taxon>
        <taxon>Venturia</taxon>
    </lineage>
</organism>
<dbReference type="Proteomes" id="UP000447873">
    <property type="component" value="Unassembled WGS sequence"/>
</dbReference>
<dbReference type="Proteomes" id="UP000490939">
    <property type="component" value="Unassembled WGS sequence"/>
</dbReference>
<proteinExistence type="predicted"/>